<proteinExistence type="predicted"/>
<feature type="region of interest" description="Disordered" evidence="1">
    <location>
        <begin position="660"/>
        <end position="684"/>
    </location>
</feature>
<keyword evidence="3" id="KW-1185">Reference proteome</keyword>
<organism evidence="2 3">
    <name type="scientific">Collybiopsis luxurians FD-317 M1</name>
    <dbReference type="NCBI Taxonomy" id="944289"/>
    <lineage>
        <taxon>Eukaryota</taxon>
        <taxon>Fungi</taxon>
        <taxon>Dikarya</taxon>
        <taxon>Basidiomycota</taxon>
        <taxon>Agaricomycotina</taxon>
        <taxon>Agaricomycetes</taxon>
        <taxon>Agaricomycetidae</taxon>
        <taxon>Agaricales</taxon>
        <taxon>Marasmiineae</taxon>
        <taxon>Omphalotaceae</taxon>
        <taxon>Collybiopsis</taxon>
        <taxon>Collybiopsis luxurians</taxon>
    </lineage>
</organism>
<dbReference type="HOGENOM" id="CLU_022489_0_0_1"/>
<sequence>MPTHPENEDYYEDIGISPTTRYTSIGARREVISPLEHIRRPLPLTPREEESKFALQQSEQETSQGLYSLGPLSLRGPQSPFNLKQSTPIVESDAIQAQGLLSPIPDIGRRIISLLEQSSPLPAPPMTEEFMKETQNWNRESSLMSPPYQNVHVILSTELTHQLVDLLQINQCTRFKLIKAMQYYIQIINGRDPETKDNFWVLAAYFQKCLMQQPSQLPNGINNEIFQLKEVYKGALWLSQLIMDPEQMEMVNEATMRHLESIRKSRIDFLLNTIVDNEERKTLNSPMLSLLDKVEQGWSTRADDLIGGYSYTSQFRDQQKIAQVAKEYHRSMGNTTTPSYEDLEESRLLIVPEERGEHQVRTADRVWKLKPSSGKSRKEENEFFSERTARHLALQNASDTLMSAINPRDEDICLAKQYKERIHGDVGGSWVLRAQMESATDEPEVAMTTGDPHMSLETQTKQEIFSPRAEHLQAGSSKVHIGGEIPLDAALRLERWAAQDKYAVSTTRFANESHPVGQYPEQMVTEPDLGCSLWLNHLGFRTDSPTYHRRETPETFHENNQLEGPGWNARGLQNQWEMLGPGQVKRWNMAYAPPSGERNEFENEGFNFMRSRDDWDLSFSKDQLCPSALETHHPMPPLEKKEFTPLQNVKGRGKVVNPFAKESSRQTSEPPRITEVPPQQPAVQQTVHVPPPVVVETVPQTAGFTPPVFTAAPRQYVHPTGRNFDSIPAIPHRTPG</sequence>
<evidence type="ECO:0000256" key="1">
    <source>
        <dbReference type="SAM" id="MobiDB-lite"/>
    </source>
</evidence>
<evidence type="ECO:0000313" key="3">
    <source>
        <dbReference type="Proteomes" id="UP000053593"/>
    </source>
</evidence>
<gene>
    <name evidence="2" type="ORF">GYMLUDRAFT_243752</name>
</gene>
<feature type="compositionally biased region" description="Low complexity" evidence="1">
    <location>
        <begin position="674"/>
        <end position="684"/>
    </location>
</feature>
<protein>
    <submittedName>
        <fullName evidence="2">Uncharacterized protein</fullName>
    </submittedName>
</protein>
<reference evidence="2 3" key="1">
    <citation type="submission" date="2014-04" db="EMBL/GenBank/DDBJ databases">
        <title>Evolutionary Origins and Diversification of the Mycorrhizal Mutualists.</title>
        <authorList>
            <consortium name="DOE Joint Genome Institute"/>
            <consortium name="Mycorrhizal Genomics Consortium"/>
            <person name="Kohler A."/>
            <person name="Kuo A."/>
            <person name="Nagy L.G."/>
            <person name="Floudas D."/>
            <person name="Copeland A."/>
            <person name="Barry K.W."/>
            <person name="Cichocki N."/>
            <person name="Veneault-Fourrey C."/>
            <person name="LaButti K."/>
            <person name="Lindquist E.A."/>
            <person name="Lipzen A."/>
            <person name="Lundell T."/>
            <person name="Morin E."/>
            <person name="Murat C."/>
            <person name="Riley R."/>
            <person name="Ohm R."/>
            <person name="Sun H."/>
            <person name="Tunlid A."/>
            <person name="Henrissat B."/>
            <person name="Grigoriev I.V."/>
            <person name="Hibbett D.S."/>
            <person name="Martin F."/>
        </authorList>
    </citation>
    <scope>NUCLEOTIDE SEQUENCE [LARGE SCALE GENOMIC DNA]</scope>
    <source>
        <strain evidence="2 3">FD-317 M1</strain>
    </source>
</reference>
<evidence type="ECO:0000313" key="2">
    <source>
        <dbReference type="EMBL" id="KIK61074.1"/>
    </source>
</evidence>
<dbReference type="AlphaFoldDB" id="A0A0D0CES9"/>
<dbReference type="Proteomes" id="UP000053593">
    <property type="component" value="Unassembled WGS sequence"/>
</dbReference>
<dbReference type="EMBL" id="KN834772">
    <property type="protein sequence ID" value="KIK61074.1"/>
    <property type="molecule type" value="Genomic_DNA"/>
</dbReference>
<accession>A0A0D0CES9</accession>
<name>A0A0D0CES9_9AGAR</name>